<gene>
    <name evidence="3" type="ORF">JIN84_22865</name>
</gene>
<evidence type="ECO:0000256" key="1">
    <source>
        <dbReference type="SAM" id="Phobius"/>
    </source>
</evidence>
<dbReference type="AlphaFoldDB" id="A0A934RBE6"/>
<dbReference type="EMBL" id="JAENIK010000013">
    <property type="protein sequence ID" value="MBK1818479.1"/>
    <property type="molecule type" value="Genomic_DNA"/>
</dbReference>
<dbReference type="PANTHER" id="PTHR30273">
    <property type="entry name" value="PERIPLASMIC SIGNAL SENSOR AND SIGMA FACTOR ACTIVATOR FECR-RELATED"/>
    <property type="match status" value="1"/>
</dbReference>
<keyword evidence="1" id="KW-0812">Transmembrane</keyword>
<keyword evidence="4" id="KW-1185">Reference proteome</keyword>
<keyword evidence="1" id="KW-1133">Transmembrane helix</keyword>
<protein>
    <submittedName>
        <fullName evidence="3">FecR domain-containing protein</fullName>
    </submittedName>
</protein>
<name>A0A934RBE6_9BACT</name>
<dbReference type="InterPro" id="IPR006860">
    <property type="entry name" value="FecR"/>
</dbReference>
<feature type="domain" description="FecR protein" evidence="2">
    <location>
        <begin position="147"/>
        <end position="227"/>
    </location>
</feature>
<dbReference type="Proteomes" id="UP000600139">
    <property type="component" value="Unassembled WGS sequence"/>
</dbReference>
<evidence type="ECO:0000259" key="2">
    <source>
        <dbReference type="Pfam" id="PF04773"/>
    </source>
</evidence>
<dbReference type="Gene3D" id="2.60.120.1440">
    <property type="match status" value="1"/>
</dbReference>
<feature type="transmembrane region" description="Helical" evidence="1">
    <location>
        <begin position="65"/>
        <end position="85"/>
    </location>
</feature>
<dbReference type="InterPro" id="IPR012373">
    <property type="entry name" value="Ferrdict_sens_TM"/>
</dbReference>
<accession>A0A934RBE6</accession>
<organism evidence="3 4">
    <name type="scientific">Luteolibacter yonseiensis</name>
    <dbReference type="NCBI Taxonomy" id="1144680"/>
    <lineage>
        <taxon>Bacteria</taxon>
        <taxon>Pseudomonadati</taxon>
        <taxon>Verrucomicrobiota</taxon>
        <taxon>Verrucomicrobiia</taxon>
        <taxon>Verrucomicrobiales</taxon>
        <taxon>Verrucomicrobiaceae</taxon>
        <taxon>Luteolibacter</taxon>
    </lineage>
</organism>
<dbReference type="GO" id="GO:0016989">
    <property type="term" value="F:sigma factor antagonist activity"/>
    <property type="evidence" value="ECO:0007669"/>
    <property type="project" value="TreeGrafter"/>
</dbReference>
<comment type="caution">
    <text evidence="3">The sequence shown here is derived from an EMBL/GenBank/DDBJ whole genome shotgun (WGS) entry which is preliminary data.</text>
</comment>
<keyword evidence="1" id="KW-0472">Membrane</keyword>
<dbReference type="RefSeq" id="WP_200353424.1">
    <property type="nucleotide sequence ID" value="NZ_BAABHZ010000002.1"/>
</dbReference>
<reference evidence="3" key="1">
    <citation type="submission" date="2021-01" db="EMBL/GenBank/DDBJ databases">
        <title>Modified the classification status of verrucomicrobia.</title>
        <authorList>
            <person name="Feng X."/>
        </authorList>
    </citation>
    <scope>NUCLEOTIDE SEQUENCE</scope>
    <source>
        <strain evidence="3">JCM 18052</strain>
    </source>
</reference>
<dbReference type="PANTHER" id="PTHR30273:SF2">
    <property type="entry name" value="PROTEIN FECR"/>
    <property type="match status" value="1"/>
</dbReference>
<evidence type="ECO:0000313" key="4">
    <source>
        <dbReference type="Proteomes" id="UP000600139"/>
    </source>
</evidence>
<sequence>MVDRLHDGPPLSGQEMARLEEFLLDDDAMAYYLAVSQQEALLPSAIPASYLSPVERPGERGLPRFVWIAGSVAAACLVFFAGLGFGRRLEKPQGRTAGSPAPVVTPADMSPARITGMVGVEWRDEGGHPHIDLNAGSNEISIKSGLVEVTYSSGVLVTLEGPAVFRVDGYESATLESGKLYTTVPPGAEGFKVHYSGGTVEDLGTEFAMDIHPDGSTEVGVFLGKVKLHSSGRESIMLFENQSLVQSPDAAEPLQPVPLDRQKFVDRLPARDFRWEVNSPEAKEVSFDVTHLVWKPAKYRAIFKWINGPDAVVLKNVRLCCDSKVVASDDHPGSTGILRFVSDNIYTLDIGPEDYIRGNWTVVAEIGTMDREGGRLVESAPPFSSRGILQFEEGLVTEAGPSQFMGRWSYRHMGDSFTREFHPDGSVSLEKNGVSEKISWADSRWTVESGILKVTLPKKGLEERHVLRDLDTLIFSSNPYENAVKSSAD</sequence>
<proteinExistence type="predicted"/>
<dbReference type="Pfam" id="PF04773">
    <property type="entry name" value="FecR"/>
    <property type="match status" value="1"/>
</dbReference>
<evidence type="ECO:0000313" key="3">
    <source>
        <dbReference type="EMBL" id="MBK1818479.1"/>
    </source>
</evidence>